<dbReference type="PRINTS" id="PR00062">
    <property type="entry name" value="RIBOSOMALL20"/>
</dbReference>
<dbReference type="InterPro" id="IPR035566">
    <property type="entry name" value="Ribosomal_protein_bL20_C"/>
</dbReference>
<reference evidence="4" key="1">
    <citation type="submission" date="2021-06" db="EMBL/GenBank/DDBJ databases">
        <authorList>
            <person name="Kallberg Y."/>
            <person name="Tangrot J."/>
            <person name="Rosling A."/>
        </authorList>
    </citation>
    <scope>NUCLEOTIDE SEQUENCE</scope>
    <source>
        <strain evidence="4">FL130A</strain>
    </source>
</reference>
<dbReference type="EMBL" id="CAJVPS010021791">
    <property type="protein sequence ID" value="CAG8708669.1"/>
    <property type="molecule type" value="Genomic_DNA"/>
</dbReference>
<comment type="similarity">
    <text evidence="1">Belongs to the bacterial ribosomal protein bL20 family.</text>
</comment>
<keyword evidence="3" id="KW-0687">Ribonucleoprotein</keyword>
<dbReference type="OrthoDB" id="2392448at2759"/>
<dbReference type="Gene3D" id="6.10.160.10">
    <property type="match status" value="1"/>
</dbReference>
<evidence type="ECO:0000256" key="2">
    <source>
        <dbReference type="ARBA" id="ARBA00022980"/>
    </source>
</evidence>
<sequence>MNRVTNSPVTRQRRKDIVKEAKGGFGHQSGPFKTAKEHVMRARAYAYRDRKQKKRDFRPQIKLNRKQLSEMAIHQPQHFQALISKVQNP</sequence>
<dbReference type="GO" id="GO:0003735">
    <property type="term" value="F:structural constituent of ribosome"/>
    <property type="evidence" value="ECO:0007669"/>
    <property type="project" value="InterPro"/>
</dbReference>
<dbReference type="InterPro" id="IPR005813">
    <property type="entry name" value="Ribosomal_bL20"/>
</dbReference>
<comment type="caution">
    <text evidence="4">The sequence shown here is derived from an EMBL/GenBank/DDBJ whole genome shotgun (WGS) entry which is preliminary data.</text>
</comment>
<dbReference type="AlphaFoldDB" id="A0A9N9HWD3"/>
<accession>A0A9N9HWD3</accession>
<proteinExistence type="inferred from homology"/>
<evidence type="ECO:0000256" key="3">
    <source>
        <dbReference type="ARBA" id="ARBA00023274"/>
    </source>
</evidence>
<dbReference type="CDD" id="cd07026">
    <property type="entry name" value="Ribosomal_L20"/>
    <property type="match status" value="1"/>
</dbReference>
<gene>
    <name evidence="4" type="ORF">ALEPTO_LOCUS11835</name>
</gene>
<dbReference type="Proteomes" id="UP000789508">
    <property type="component" value="Unassembled WGS sequence"/>
</dbReference>
<dbReference type="SUPFAM" id="SSF74731">
    <property type="entry name" value="Ribosomal protein L20"/>
    <property type="match status" value="1"/>
</dbReference>
<name>A0A9N9HWD3_9GLOM</name>
<dbReference type="Gene3D" id="1.10.1900.20">
    <property type="entry name" value="Ribosomal protein L20"/>
    <property type="match status" value="1"/>
</dbReference>
<dbReference type="Pfam" id="PF00453">
    <property type="entry name" value="Ribosomal_L20"/>
    <property type="match status" value="1"/>
</dbReference>
<dbReference type="GO" id="GO:0019843">
    <property type="term" value="F:rRNA binding"/>
    <property type="evidence" value="ECO:0007669"/>
    <property type="project" value="InterPro"/>
</dbReference>
<protein>
    <submittedName>
        <fullName evidence="4">1384_t:CDS:1</fullName>
    </submittedName>
</protein>
<keyword evidence="2" id="KW-0689">Ribosomal protein</keyword>
<organism evidence="4 5">
    <name type="scientific">Ambispora leptoticha</name>
    <dbReference type="NCBI Taxonomy" id="144679"/>
    <lineage>
        <taxon>Eukaryota</taxon>
        <taxon>Fungi</taxon>
        <taxon>Fungi incertae sedis</taxon>
        <taxon>Mucoromycota</taxon>
        <taxon>Glomeromycotina</taxon>
        <taxon>Glomeromycetes</taxon>
        <taxon>Archaeosporales</taxon>
        <taxon>Ambisporaceae</taxon>
        <taxon>Ambispora</taxon>
    </lineage>
</organism>
<keyword evidence="5" id="KW-1185">Reference proteome</keyword>
<evidence type="ECO:0000313" key="5">
    <source>
        <dbReference type="Proteomes" id="UP000789508"/>
    </source>
</evidence>
<dbReference type="GO" id="GO:0005840">
    <property type="term" value="C:ribosome"/>
    <property type="evidence" value="ECO:0007669"/>
    <property type="project" value="UniProtKB-KW"/>
</dbReference>
<dbReference type="PANTHER" id="PTHR10986">
    <property type="entry name" value="39S RIBOSOMAL PROTEIN L20"/>
    <property type="match status" value="1"/>
</dbReference>
<evidence type="ECO:0000256" key="1">
    <source>
        <dbReference type="ARBA" id="ARBA00007698"/>
    </source>
</evidence>
<evidence type="ECO:0000313" key="4">
    <source>
        <dbReference type="EMBL" id="CAG8708669.1"/>
    </source>
</evidence>
<dbReference type="GO" id="GO:1990904">
    <property type="term" value="C:ribonucleoprotein complex"/>
    <property type="evidence" value="ECO:0007669"/>
    <property type="project" value="UniProtKB-KW"/>
</dbReference>
<dbReference type="GO" id="GO:0006412">
    <property type="term" value="P:translation"/>
    <property type="evidence" value="ECO:0007669"/>
    <property type="project" value="InterPro"/>
</dbReference>